<dbReference type="Gene3D" id="1.20.1250.20">
    <property type="entry name" value="MFS general substrate transporter like domains"/>
    <property type="match status" value="1"/>
</dbReference>
<dbReference type="GO" id="GO:0000329">
    <property type="term" value="C:fungal-type vacuole membrane"/>
    <property type="evidence" value="ECO:0007669"/>
    <property type="project" value="TreeGrafter"/>
</dbReference>
<keyword evidence="5 8" id="KW-1133">Transmembrane helix</keyword>
<feature type="transmembrane region" description="Helical" evidence="8">
    <location>
        <begin position="473"/>
        <end position="489"/>
    </location>
</feature>
<dbReference type="InterPro" id="IPR011701">
    <property type="entry name" value="MFS"/>
</dbReference>
<proteinExistence type="inferred from homology"/>
<dbReference type="PANTHER" id="PTHR20772:SF2">
    <property type="entry name" value="PROTEIN FMP42"/>
    <property type="match status" value="1"/>
</dbReference>
<feature type="transmembrane region" description="Helical" evidence="8">
    <location>
        <begin position="169"/>
        <end position="189"/>
    </location>
</feature>
<feature type="transmembrane region" description="Helical" evidence="8">
    <location>
        <begin position="262"/>
        <end position="280"/>
    </location>
</feature>
<evidence type="ECO:0000256" key="5">
    <source>
        <dbReference type="ARBA" id="ARBA00022989"/>
    </source>
</evidence>
<keyword evidence="3" id="KW-0813">Transport</keyword>
<protein>
    <recommendedName>
        <fullName evidence="11">MFS transporter</fullName>
    </recommendedName>
</protein>
<evidence type="ECO:0000256" key="3">
    <source>
        <dbReference type="ARBA" id="ARBA00022448"/>
    </source>
</evidence>
<feature type="transmembrane region" description="Helical" evidence="8">
    <location>
        <begin position="72"/>
        <end position="95"/>
    </location>
</feature>
<keyword evidence="4 8" id="KW-0812">Transmembrane</keyword>
<dbReference type="SUPFAM" id="SSF103473">
    <property type="entry name" value="MFS general substrate transporter"/>
    <property type="match status" value="1"/>
</dbReference>
<dbReference type="GO" id="GO:0022857">
    <property type="term" value="F:transmembrane transporter activity"/>
    <property type="evidence" value="ECO:0007669"/>
    <property type="project" value="InterPro"/>
</dbReference>
<feature type="transmembrane region" description="Helical" evidence="8">
    <location>
        <begin position="142"/>
        <end position="162"/>
    </location>
</feature>
<feature type="transmembrane region" description="Helical" evidence="8">
    <location>
        <begin position="542"/>
        <end position="563"/>
    </location>
</feature>
<reference evidence="9" key="1">
    <citation type="journal article" date="2020" name="BMC Genomics">
        <title>Correction to: Identification and distribution of gene clusters required for synthesis of sphingolipid metabolism inhibitors in diverse species of the filamentous fungus Fusarium.</title>
        <authorList>
            <person name="Kim H.S."/>
            <person name="Lohmar J.M."/>
            <person name="Busman M."/>
            <person name="Brown D.W."/>
            <person name="Naumann T.A."/>
            <person name="Divon H.H."/>
            <person name="Lysoe E."/>
            <person name="Uhlig S."/>
            <person name="Proctor R.H."/>
        </authorList>
    </citation>
    <scope>NUCLEOTIDE SEQUENCE</scope>
    <source>
        <strain evidence="9">NRRL 20472</strain>
    </source>
</reference>
<evidence type="ECO:0000256" key="4">
    <source>
        <dbReference type="ARBA" id="ARBA00022692"/>
    </source>
</evidence>
<evidence type="ECO:0000256" key="2">
    <source>
        <dbReference type="ARBA" id="ARBA00006595"/>
    </source>
</evidence>
<feature type="transmembrane region" description="Helical" evidence="8">
    <location>
        <begin position="227"/>
        <end position="250"/>
    </location>
</feature>
<comment type="caution">
    <text evidence="9">The sequence shown here is derived from an EMBL/GenBank/DDBJ whole genome shotgun (WGS) entry which is preliminary data.</text>
</comment>
<keyword evidence="6 8" id="KW-0472">Membrane</keyword>
<feature type="transmembrane region" description="Helical" evidence="8">
    <location>
        <begin position="501"/>
        <end position="522"/>
    </location>
</feature>
<reference evidence="9" key="2">
    <citation type="submission" date="2020-05" db="EMBL/GenBank/DDBJ databases">
        <authorList>
            <person name="Kim H.-S."/>
            <person name="Proctor R.H."/>
            <person name="Brown D.W."/>
        </authorList>
    </citation>
    <scope>NUCLEOTIDE SEQUENCE</scope>
    <source>
        <strain evidence="9">NRRL 20472</strain>
    </source>
</reference>
<dbReference type="EMBL" id="JABEXW010000320">
    <property type="protein sequence ID" value="KAF4965909.1"/>
    <property type="molecule type" value="Genomic_DNA"/>
</dbReference>
<keyword evidence="7" id="KW-0325">Glycoprotein</keyword>
<evidence type="ECO:0000256" key="6">
    <source>
        <dbReference type="ARBA" id="ARBA00023136"/>
    </source>
</evidence>
<dbReference type="OrthoDB" id="330047at2759"/>
<evidence type="ECO:0000313" key="9">
    <source>
        <dbReference type="EMBL" id="KAF4965909.1"/>
    </source>
</evidence>
<feature type="transmembrane region" description="Helical" evidence="8">
    <location>
        <begin position="447"/>
        <end position="467"/>
    </location>
</feature>
<dbReference type="Proteomes" id="UP000622797">
    <property type="component" value="Unassembled WGS sequence"/>
</dbReference>
<dbReference type="InterPro" id="IPR036259">
    <property type="entry name" value="MFS_trans_sf"/>
</dbReference>
<gene>
    <name evidence="9" type="ORF">FSARC_6345</name>
</gene>
<evidence type="ECO:0008006" key="11">
    <source>
        <dbReference type="Google" id="ProtNLM"/>
    </source>
</evidence>
<dbReference type="InterPro" id="IPR052599">
    <property type="entry name" value="SLC43A_AATransporter"/>
</dbReference>
<accession>A0A8H4TXR2</accession>
<sequence length="578" mass="63270">MSLNRVQSIETLAAPPGHHNASIERRASDASLRVRRLTFNPVPQDYETASLRPDEPHAETVGAFEVPQWKRLLQIGAAVIHCLFAAGIVFGYAAIKPVLKLEGAYSDVCKLSHYQDTQSLTSDTNVLAHDPHDTCVEIRLNLMFTVAAVGTNVAALPVGAILDNFGPRVCGLFGCLFLTIGALLMAYASSLPFDALLPGYLFLALGGPFTYISSFQLSNAFPRHSGLILALLTGAFDSSSAIFLIYRLIYNATDGAFTLHRLFLVYLVVPVVILVSQLLLMPAQSYKTVGELVGQAAEADDNVIVHSTTSTQEEIDEHTALLRDERREERERREAVVHDIENLLGSSKGDDQVEAKERKHVASGVWGVLHNCTVMEQIRSPWFILICLFTVIQMTRINFFVATIRPQYEAIFGDHERAVRINTFFDVALPAGGIFAIPFIGTALDHVSTVLVLATLVASGTLIGILGVLPFEWAAYAGIVLFVLYRPFYYTAVSDYSAKVFGFRTFGTVYGLIICLSGLFNFSQSGLDVLFHKTFNGNPVPVDVMLLLMGLAIGVALVVFVAAQLHKMRQKARAGITQ</sequence>
<evidence type="ECO:0000256" key="1">
    <source>
        <dbReference type="ARBA" id="ARBA00004141"/>
    </source>
</evidence>
<feature type="transmembrane region" description="Helical" evidence="8">
    <location>
        <begin position="421"/>
        <end position="440"/>
    </location>
</feature>
<dbReference type="AlphaFoldDB" id="A0A8H4TXR2"/>
<feature type="transmembrane region" description="Helical" evidence="8">
    <location>
        <begin position="382"/>
        <end position="401"/>
    </location>
</feature>
<keyword evidence="10" id="KW-1185">Reference proteome</keyword>
<organism evidence="9 10">
    <name type="scientific">Fusarium sarcochroum</name>
    <dbReference type="NCBI Taxonomy" id="1208366"/>
    <lineage>
        <taxon>Eukaryota</taxon>
        <taxon>Fungi</taxon>
        <taxon>Dikarya</taxon>
        <taxon>Ascomycota</taxon>
        <taxon>Pezizomycotina</taxon>
        <taxon>Sordariomycetes</taxon>
        <taxon>Hypocreomycetidae</taxon>
        <taxon>Hypocreales</taxon>
        <taxon>Nectriaceae</taxon>
        <taxon>Fusarium</taxon>
        <taxon>Fusarium lateritium species complex</taxon>
    </lineage>
</organism>
<comment type="similarity">
    <text evidence="2">Belongs to the SLC43A transporter (TC 2.A.1.44) family.</text>
</comment>
<evidence type="ECO:0000256" key="7">
    <source>
        <dbReference type="ARBA" id="ARBA00023180"/>
    </source>
</evidence>
<evidence type="ECO:0000256" key="8">
    <source>
        <dbReference type="SAM" id="Phobius"/>
    </source>
</evidence>
<feature type="transmembrane region" description="Helical" evidence="8">
    <location>
        <begin position="195"/>
        <end position="215"/>
    </location>
</feature>
<evidence type="ECO:0000313" key="10">
    <source>
        <dbReference type="Proteomes" id="UP000622797"/>
    </source>
</evidence>
<dbReference type="Pfam" id="PF07690">
    <property type="entry name" value="MFS_1"/>
    <property type="match status" value="1"/>
</dbReference>
<comment type="subcellular location">
    <subcellularLocation>
        <location evidence="1">Membrane</location>
        <topology evidence="1">Multi-pass membrane protein</topology>
    </subcellularLocation>
</comment>
<dbReference type="PANTHER" id="PTHR20772">
    <property type="entry name" value="PROTEIN FMP42"/>
    <property type="match status" value="1"/>
</dbReference>
<name>A0A8H4TXR2_9HYPO</name>